<dbReference type="AlphaFoldDB" id="A0A0C9UQ41"/>
<proteinExistence type="predicted"/>
<feature type="compositionally biased region" description="Basic residues" evidence="1">
    <location>
        <begin position="189"/>
        <end position="201"/>
    </location>
</feature>
<reference evidence="2 3" key="1">
    <citation type="submission" date="2014-06" db="EMBL/GenBank/DDBJ databases">
        <title>Evolutionary Origins and Diversification of the Mycorrhizal Mutualists.</title>
        <authorList>
            <consortium name="DOE Joint Genome Institute"/>
            <consortium name="Mycorrhizal Genomics Consortium"/>
            <person name="Kohler A."/>
            <person name="Kuo A."/>
            <person name="Nagy L.G."/>
            <person name="Floudas D."/>
            <person name="Copeland A."/>
            <person name="Barry K.W."/>
            <person name="Cichocki N."/>
            <person name="Veneault-Fourrey C."/>
            <person name="LaButti K."/>
            <person name="Lindquist E.A."/>
            <person name="Lipzen A."/>
            <person name="Lundell T."/>
            <person name="Morin E."/>
            <person name="Murat C."/>
            <person name="Riley R."/>
            <person name="Ohm R."/>
            <person name="Sun H."/>
            <person name="Tunlid A."/>
            <person name="Henrissat B."/>
            <person name="Grigoriev I.V."/>
            <person name="Hibbett D.S."/>
            <person name="Martin F."/>
        </authorList>
    </citation>
    <scope>NUCLEOTIDE SEQUENCE [LARGE SCALE GENOMIC DNA]</scope>
    <source>
        <strain evidence="2 3">SS14</strain>
    </source>
</reference>
<feature type="compositionally biased region" description="Polar residues" evidence="1">
    <location>
        <begin position="215"/>
        <end position="226"/>
    </location>
</feature>
<feature type="compositionally biased region" description="Basic and acidic residues" evidence="1">
    <location>
        <begin position="227"/>
        <end position="247"/>
    </location>
</feature>
<organism evidence="2 3">
    <name type="scientific">Sphaerobolus stellatus (strain SS14)</name>
    <dbReference type="NCBI Taxonomy" id="990650"/>
    <lineage>
        <taxon>Eukaryota</taxon>
        <taxon>Fungi</taxon>
        <taxon>Dikarya</taxon>
        <taxon>Basidiomycota</taxon>
        <taxon>Agaricomycotina</taxon>
        <taxon>Agaricomycetes</taxon>
        <taxon>Phallomycetidae</taxon>
        <taxon>Geastrales</taxon>
        <taxon>Sphaerobolaceae</taxon>
        <taxon>Sphaerobolus</taxon>
    </lineage>
</organism>
<accession>A0A0C9UQ41</accession>
<dbReference type="Proteomes" id="UP000054279">
    <property type="component" value="Unassembled WGS sequence"/>
</dbReference>
<sequence>MAYYAPFELPGDDGYMPAIPTSNVTITTPLGQTQQFSSPSTYQGSMPSTLNEPHVNLDVADIFPFLFLPKQSSQYQGKDDQKALPRPDTQYPSFHVEENRIELINSLVSVGDQFNDGTADPAKNKTQYEYLHPHESHIVNYLAQTAEQQRIPCHNLPLPGTHHSDNYDHALSPTSGRHQKLAKPDRKFQRYHPYHKARSRPAHATVSKDEEFTSPEPSQRGLSTHGTDLRDVQDHTTDDPGSPERCHPLGFSEDSNSLPKLSNLPANDIRISSIRKVVGTDSAYKPTSNIRMEAMDSETESAIGEEQGRGKAVDGDGENFFDEEEREGRLSDEGEEELASKITDSYSNVKRDVESGKRSISYLHSGNDIPLKKRRSRNAAIQKDCDRVAVTTDNESGDETAHHGIPERTIGLPEDENRLTDKDGKCTYCGKITPRHSPQHFYTHVQHEFRKLQHEGRLPSLSKGYGYILDRKGMLDRVKEYTKSLHCPDCRKRLARIDSKVRHMERFCPSTSKEQKQRYEAENARKRREWKKRGHESLVREMFELGHFVVSAS</sequence>
<feature type="region of interest" description="Disordered" evidence="1">
    <location>
        <begin position="301"/>
        <end position="339"/>
    </location>
</feature>
<dbReference type="HOGENOM" id="CLU_492724_0_0_1"/>
<evidence type="ECO:0000313" key="3">
    <source>
        <dbReference type="Proteomes" id="UP000054279"/>
    </source>
</evidence>
<keyword evidence="3" id="KW-1185">Reference proteome</keyword>
<gene>
    <name evidence="2" type="ORF">M422DRAFT_47132</name>
</gene>
<evidence type="ECO:0000256" key="1">
    <source>
        <dbReference type="SAM" id="MobiDB-lite"/>
    </source>
</evidence>
<evidence type="ECO:0000313" key="2">
    <source>
        <dbReference type="EMBL" id="KIJ45023.1"/>
    </source>
</evidence>
<dbReference type="EMBL" id="KN837114">
    <property type="protein sequence ID" value="KIJ45023.1"/>
    <property type="molecule type" value="Genomic_DNA"/>
</dbReference>
<name>A0A0C9UQ41_SPHS4</name>
<feature type="region of interest" description="Disordered" evidence="1">
    <location>
        <begin position="157"/>
        <end position="260"/>
    </location>
</feature>
<protein>
    <submittedName>
        <fullName evidence="2">Uncharacterized protein</fullName>
    </submittedName>
</protein>
<feature type="compositionally biased region" description="Acidic residues" evidence="1">
    <location>
        <begin position="315"/>
        <end position="325"/>
    </location>
</feature>